<proteinExistence type="predicted"/>
<reference evidence="3 4" key="1">
    <citation type="submission" date="2016-08" db="EMBL/GenBank/DDBJ databases">
        <title>Genomes of anaerobic fungi encode conserved fungal cellulosomes for biomass hydrolysis.</title>
        <authorList>
            <consortium name="DOE Joint Genome Institute"/>
            <person name="Haitjema C.H."/>
            <person name="Gilmore S.P."/>
            <person name="Henske J.K."/>
            <person name="Solomon K.V."/>
            <person name="De Groot R."/>
            <person name="Kuo A."/>
            <person name="Mondo S.J."/>
            <person name="Salamov A.A."/>
            <person name="Labutti K."/>
            <person name="Zhao Z."/>
            <person name="Chiniquy J."/>
            <person name="Barry K."/>
            <person name="Brewer H.M."/>
            <person name="Purvine S.O."/>
            <person name="Wright A.T."/>
            <person name="Boxma B."/>
            <person name="Van Alen T."/>
            <person name="Hackstein J.H."/>
            <person name="Baker S.E."/>
            <person name="Grigoriev I.V."/>
            <person name="O'Malley M.A."/>
        </authorList>
    </citation>
    <scope>NUCLEOTIDE SEQUENCE [LARGE SCALE GENOMIC DNA]</scope>
    <source>
        <strain evidence="4">finn</strain>
    </source>
</reference>
<dbReference type="Gene3D" id="1.10.167.10">
    <property type="entry name" value="Regulator of G-protein Signalling 4, domain 2"/>
    <property type="match status" value="1"/>
</dbReference>
<evidence type="ECO:0000256" key="1">
    <source>
        <dbReference type="SAM" id="MobiDB-lite"/>
    </source>
</evidence>
<dbReference type="InterPro" id="IPR016137">
    <property type="entry name" value="RGS"/>
</dbReference>
<organism evidence="3 4">
    <name type="scientific">Piromyces finnis</name>
    <dbReference type="NCBI Taxonomy" id="1754191"/>
    <lineage>
        <taxon>Eukaryota</taxon>
        <taxon>Fungi</taxon>
        <taxon>Fungi incertae sedis</taxon>
        <taxon>Chytridiomycota</taxon>
        <taxon>Chytridiomycota incertae sedis</taxon>
        <taxon>Neocallimastigomycetes</taxon>
        <taxon>Neocallimastigales</taxon>
        <taxon>Neocallimastigaceae</taxon>
        <taxon>Piromyces</taxon>
    </lineage>
</organism>
<dbReference type="Proteomes" id="UP000193719">
    <property type="component" value="Unassembled WGS sequence"/>
</dbReference>
<feature type="compositionally biased region" description="Polar residues" evidence="1">
    <location>
        <begin position="744"/>
        <end position="758"/>
    </location>
</feature>
<comment type="caution">
    <text evidence="3">The sequence shown here is derived from an EMBL/GenBank/DDBJ whole genome shotgun (WGS) entry which is preliminary data.</text>
</comment>
<dbReference type="SUPFAM" id="SSF48097">
    <property type="entry name" value="Regulator of G-protein signaling, RGS"/>
    <property type="match status" value="1"/>
</dbReference>
<dbReference type="PRINTS" id="PR01301">
    <property type="entry name" value="RGSPROTEIN"/>
</dbReference>
<feature type="region of interest" description="Disordered" evidence="1">
    <location>
        <begin position="733"/>
        <end position="763"/>
    </location>
</feature>
<accession>A0A1Y1VNQ4</accession>
<dbReference type="EMBL" id="MCFH01000002">
    <property type="protein sequence ID" value="ORX60010.1"/>
    <property type="molecule type" value="Genomic_DNA"/>
</dbReference>
<keyword evidence="4" id="KW-1185">Reference proteome</keyword>
<dbReference type="SMART" id="SM00315">
    <property type="entry name" value="RGS"/>
    <property type="match status" value="1"/>
</dbReference>
<dbReference type="InterPro" id="IPR036305">
    <property type="entry name" value="RGS_sf"/>
</dbReference>
<dbReference type="STRING" id="1754191.A0A1Y1VNQ4"/>
<dbReference type="Pfam" id="PF00615">
    <property type="entry name" value="RGS"/>
    <property type="match status" value="1"/>
</dbReference>
<dbReference type="PANTHER" id="PTHR10845:SF192">
    <property type="entry name" value="DOUBLE HIT, ISOFORM B"/>
    <property type="match status" value="1"/>
</dbReference>
<dbReference type="OrthoDB" id="196547at2759"/>
<name>A0A1Y1VNQ4_9FUNG</name>
<evidence type="ECO:0000313" key="3">
    <source>
        <dbReference type="EMBL" id="ORX60010.1"/>
    </source>
</evidence>
<evidence type="ECO:0000313" key="4">
    <source>
        <dbReference type="Proteomes" id="UP000193719"/>
    </source>
</evidence>
<evidence type="ECO:0000259" key="2">
    <source>
        <dbReference type="PROSITE" id="PS50132"/>
    </source>
</evidence>
<sequence length="903" mass="106507">MSNMDKITELCQNNDNEDVNNIQKQVGLTSDADKEIDAFPTSISNKDCTNTVNKTTNALNRRSVFRKRSSTESAVMFESPKLQPRTRRFSRPLIESVLKNNDKQNRLSKIIEKRHSRLSQHILKYIQLYIKINGCQDFSITVEKKKTVEDLIHQIEAEYAFQFLFPKNKNIGELKKEFSEPYLLTNQQFECNAIMNSDGDILKYTDVVGDVFDMFDTVVCTNVYEEKIPVRDTYRILNDISDKEIDSEKGTEENSSYKNTQMDVIQEQQINDNDKNVMKNKINNEKVYSMLNNLSLDERFQSILHNKITLNVFYTFCLKEYSVENILFWLDIEILQTVNKEQLELYSKYIYYTYIDDRAPLQISITEEIRSEIDIDKIDYSDSKAREVYDDAQEHIYILLKTCLYQKFENNKIYNKLVEYKKNNRSEYEKNRILGYFGNYYKPDYDVIEEKLEFIRTKNSESKDIENNSSNTENESYHLLYQNNWLNSAISQGVVLNNDEELKKYMKTGERRIKEVKNMKLQKGKKLAKFFGEIVDVETLCQQVKKISKQEEETKNDSTFDLTLTKKEEKKSVRNIKNEFDQEERKRLIRKNEKLNSVLGETLTEDQIKNIIDVDKRRKRMKYLQHFLYSQVDDKEIINEIKIEQEKAMVERRSNKLKKYFGQAPPPDLINNISFQMENRHRRSIISLTLLMSKENGIINLFNMISDIEKREDLFDDKSNISVPAEVTIFEEENEEGNDNKNNIVTEGTGNDNNNCSGIDNGYESYSDSEEFSECNVELPERKGSDITENSIKDQNEYIYEIYENKNIEYLVERNVFLTLEESINEDITDPETKEGFKRQLSYLRESFRKNSSNIRRMSQMNNTLLIKDKSEKIWKGSNLLKPMIDNETIVNRDYTDISDESS</sequence>
<feature type="domain" description="RGS" evidence="2">
    <location>
        <begin position="299"/>
        <end position="418"/>
    </location>
</feature>
<dbReference type="PANTHER" id="PTHR10845">
    <property type="entry name" value="REGULATOR OF G PROTEIN SIGNALING"/>
    <property type="match status" value="1"/>
</dbReference>
<dbReference type="InterPro" id="IPR044926">
    <property type="entry name" value="RGS_subdomain_2"/>
</dbReference>
<dbReference type="AlphaFoldDB" id="A0A1Y1VNQ4"/>
<dbReference type="PROSITE" id="PS50132">
    <property type="entry name" value="RGS"/>
    <property type="match status" value="1"/>
</dbReference>
<protein>
    <recommendedName>
        <fullName evidence="2">RGS domain-containing protein</fullName>
    </recommendedName>
</protein>
<gene>
    <name evidence="3" type="ORF">BCR36DRAFT_408376</name>
</gene>
<reference evidence="3 4" key="2">
    <citation type="submission" date="2016-08" db="EMBL/GenBank/DDBJ databases">
        <title>Pervasive Adenine N6-methylation of Active Genes in Fungi.</title>
        <authorList>
            <consortium name="DOE Joint Genome Institute"/>
            <person name="Mondo S.J."/>
            <person name="Dannebaum R.O."/>
            <person name="Kuo R.C."/>
            <person name="Labutti K."/>
            <person name="Haridas S."/>
            <person name="Kuo A."/>
            <person name="Salamov A."/>
            <person name="Ahrendt S.R."/>
            <person name="Lipzen A."/>
            <person name="Sullivan W."/>
            <person name="Andreopoulos W.B."/>
            <person name="Clum A."/>
            <person name="Lindquist E."/>
            <person name="Daum C."/>
            <person name="Ramamoorthy G.K."/>
            <person name="Gryganskyi A."/>
            <person name="Culley D."/>
            <person name="Magnuson J.K."/>
            <person name="James T.Y."/>
            <person name="O'Malley M.A."/>
            <person name="Stajich J.E."/>
            <person name="Spatafora J.W."/>
            <person name="Visel A."/>
            <person name="Grigoriev I.V."/>
        </authorList>
    </citation>
    <scope>NUCLEOTIDE SEQUENCE [LARGE SCALE GENOMIC DNA]</scope>
    <source>
        <strain evidence="4">finn</strain>
    </source>
</reference>
<dbReference type="CDD" id="cd07440">
    <property type="entry name" value="RGS"/>
    <property type="match status" value="1"/>
</dbReference>